<dbReference type="Gene3D" id="3.40.50.150">
    <property type="entry name" value="Vaccinia Virus protein VP39"/>
    <property type="match status" value="1"/>
</dbReference>
<dbReference type="InterPro" id="IPR046819">
    <property type="entry name" value="MmeI_hel"/>
</dbReference>
<feature type="domain" description="MmeI-like DNA-methyltransferase" evidence="7">
    <location>
        <begin position="353"/>
        <end position="533"/>
    </location>
</feature>
<organism evidence="8 9">
    <name type="scientific">Kingella potus</name>
    <dbReference type="NCBI Taxonomy" id="265175"/>
    <lineage>
        <taxon>Bacteria</taxon>
        <taxon>Pseudomonadati</taxon>
        <taxon>Pseudomonadota</taxon>
        <taxon>Betaproteobacteria</taxon>
        <taxon>Neisseriales</taxon>
        <taxon>Neisseriaceae</taxon>
        <taxon>Kingella</taxon>
    </lineage>
</organism>
<dbReference type="InterPro" id="IPR050953">
    <property type="entry name" value="N4_N6_ade-DNA_methylase"/>
</dbReference>
<gene>
    <name evidence="8" type="ORF">NCTC13336_00099</name>
</gene>
<dbReference type="Pfam" id="PF20473">
    <property type="entry name" value="MmeI_Mtase"/>
    <property type="match status" value="1"/>
</dbReference>
<dbReference type="GO" id="GO:0032259">
    <property type="term" value="P:methylation"/>
    <property type="evidence" value="ECO:0007669"/>
    <property type="project" value="UniProtKB-KW"/>
</dbReference>
<dbReference type="Pfam" id="PF20464">
    <property type="entry name" value="MmeI_N"/>
    <property type="match status" value="1"/>
</dbReference>
<evidence type="ECO:0000313" key="8">
    <source>
        <dbReference type="EMBL" id="STQ99912.1"/>
    </source>
</evidence>
<evidence type="ECO:0000259" key="6">
    <source>
        <dbReference type="Pfam" id="PF20465"/>
    </source>
</evidence>
<evidence type="ECO:0000256" key="4">
    <source>
        <dbReference type="ARBA" id="ARBA00047942"/>
    </source>
</evidence>
<dbReference type="InterPro" id="IPR046816">
    <property type="entry name" value="MmeI_Mtase"/>
</dbReference>
<dbReference type="PRINTS" id="PR00507">
    <property type="entry name" value="N12N6MTFRASE"/>
</dbReference>
<evidence type="ECO:0000256" key="1">
    <source>
        <dbReference type="ARBA" id="ARBA00011900"/>
    </source>
</evidence>
<dbReference type="RefSeq" id="WP_245944039.1">
    <property type="nucleotide sequence ID" value="NZ_UGJJ01000001.1"/>
</dbReference>
<accession>A0A377QY29</accession>
<dbReference type="PANTHER" id="PTHR33841">
    <property type="entry name" value="DNA METHYLTRANSFERASE YEEA-RELATED"/>
    <property type="match status" value="1"/>
</dbReference>
<dbReference type="InterPro" id="IPR002052">
    <property type="entry name" value="DNA_methylase_N6_adenine_CS"/>
</dbReference>
<dbReference type="PANTHER" id="PTHR33841:SF1">
    <property type="entry name" value="DNA METHYLTRANSFERASE A"/>
    <property type="match status" value="1"/>
</dbReference>
<reference evidence="8 9" key="1">
    <citation type="submission" date="2018-06" db="EMBL/GenBank/DDBJ databases">
        <authorList>
            <consortium name="Pathogen Informatics"/>
            <person name="Doyle S."/>
        </authorList>
    </citation>
    <scope>NUCLEOTIDE SEQUENCE [LARGE SCALE GENOMIC DNA]</scope>
    <source>
        <strain evidence="8 9">NCTC13336</strain>
    </source>
</reference>
<evidence type="ECO:0000313" key="9">
    <source>
        <dbReference type="Proteomes" id="UP000254293"/>
    </source>
</evidence>
<keyword evidence="3 8" id="KW-0808">Transferase</keyword>
<dbReference type="GO" id="GO:0009007">
    <property type="term" value="F:site-specific DNA-methyltransferase (adenine-specific) activity"/>
    <property type="evidence" value="ECO:0007669"/>
    <property type="project" value="UniProtKB-EC"/>
</dbReference>
<evidence type="ECO:0000256" key="2">
    <source>
        <dbReference type="ARBA" id="ARBA00022603"/>
    </source>
</evidence>
<dbReference type="Proteomes" id="UP000254293">
    <property type="component" value="Unassembled WGS sequence"/>
</dbReference>
<dbReference type="InterPro" id="IPR029063">
    <property type="entry name" value="SAM-dependent_MTases_sf"/>
</dbReference>
<feature type="domain" description="MmeI-like helicase spacer" evidence="6">
    <location>
        <begin position="187"/>
        <end position="266"/>
    </location>
</feature>
<dbReference type="PROSITE" id="PS00092">
    <property type="entry name" value="N6_MTASE"/>
    <property type="match status" value="1"/>
</dbReference>
<evidence type="ECO:0000259" key="7">
    <source>
        <dbReference type="Pfam" id="PF20473"/>
    </source>
</evidence>
<protein>
    <recommendedName>
        <fullName evidence="1">site-specific DNA-methyltransferase (adenine-specific)</fullName>
        <ecNumber evidence="1">2.1.1.72</ecNumber>
    </recommendedName>
</protein>
<dbReference type="SUPFAM" id="SSF53335">
    <property type="entry name" value="S-adenosyl-L-methionine-dependent methyltransferases"/>
    <property type="match status" value="1"/>
</dbReference>
<dbReference type="GO" id="GO:0003676">
    <property type="term" value="F:nucleic acid binding"/>
    <property type="evidence" value="ECO:0007669"/>
    <property type="project" value="InterPro"/>
</dbReference>
<evidence type="ECO:0000256" key="3">
    <source>
        <dbReference type="ARBA" id="ARBA00022679"/>
    </source>
</evidence>
<dbReference type="InterPro" id="IPR046817">
    <property type="entry name" value="MmeI_N"/>
</dbReference>
<keyword evidence="2 8" id="KW-0489">Methyltransferase</keyword>
<feature type="domain" description="MmeI-like N-terminal" evidence="5">
    <location>
        <begin position="13"/>
        <end position="180"/>
    </location>
</feature>
<name>A0A377QY29_9NEIS</name>
<dbReference type="EMBL" id="UGJJ01000001">
    <property type="protein sequence ID" value="STQ99912.1"/>
    <property type="molecule type" value="Genomic_DNA"/>
</dbReference>
<keyword evidence="9" id="KW-1185">Reference proteome</keyword>
<comment type="catalytic activity">
    <reaction evidence="4">
        <text>a 2'-deoxyadenosine in DNA + S-adenosyl-L-methionine = an N(6)-methyl-2'-deoxyadenosine in DNA + S-adenosyl-L-homocysteine + H(+)</text>
        <dbReference type="Rhea" id="RHEA:15197"/>
        <dbReference type="Rhea" id="RHEA-COMP:12418"/>
        <dbReference type="Rhea" id="RHEA-COMP:12419"/>
        <dbReference type="ChEBI" id="CHEBI:15378"/>
        <dbReference type="ChEBI" id="CHEBI:57856"/>
        <dbReference type="ChEBI" id="CHEBI:59789"/>
        <dbReference type="ChEBI" id="CHEBI:90615"/>
        <dbReference type="ChEBI" id="CHEBI:90616"/>
        <dbReference type="EC" id="2.1.1.72"/>
    </reaction>
</comment>
<sequence>MTAYTYEHKYRLAQAFARRWKGEKREEAEAKTFWDEFFRIFNLDRYKTAVLEYGIKHHRQKTTKFADVFWAGRLLCEHKSANKDLDKAFEQAAGYVDEIRRQNPDDVPRHIIVCDFAAMRLYDLQAGTRTDFPLEDLPEQIKNRNFDFMDGIGRDLKAAEEQANIEAADSVGGLFRALAADTACNGHHLKQFIIRLLFCFFADDTLIFDPAGQFESYLAKHTKADGSDTGSVLNQIFHTLNTPPEKRPARMNSELKAFPYVNGRLFAEPLEEFYFDADLRTQLLECSRRDWAKISPEIFGSLFQSVMDGADRRAAGAHYTEEANILKVIDSLFMDGLRAELAAARKTGISKSQRRKLVRALHEKIGRLNFLDPACGCGNFLVVAYRELRRLEDDIIGELFAENQLLDIATMQRLHIGQFHGIELDEYPAQIAKVAMWLTDHQCNRATAERFGQTRPTIPLTDSAEIINANALATGWPQADYIFGNPPFIGSKFQNAEQRQDMKTIAGSLKNSGVLDYVAAWYLKAADMMENSRLQSITPPPR</sequence>
<evidence type="ECO:0000259" key="5">
    <source>
        <dbReference type="Pfam" id="PF20464"/>
    </source>
</evidence>
<proteinExistence type="predicted"/>
<dbReference type="Pfam" id="PF20465">
    <property type="entry name" value="MmeI_hel"/>
    <property type="match status" value="1"/>
</dbReference>
<dbReference type="AlphaFoldDB" id="A0A377QY29"/>
<dbReference type="EC" id="2.1.1.72" evidence="1"/>